<dbReference type="SMART" id="SM00271">
    <property type="entry name" value="DnaJ"/>
    <property type="match status" value="1"/>
</dbReference>
<organism evidence="3 4">
    <name type="scientific">Batillaria attramentaria</name>
    <dbReference type="NCBI Taxonomy" id="370345"/>
    <lineage>
        <taxon>Eukaryota</taxon>
        <taxon>Metazoa</taxon>
        <taxon>Spiralia</taxon>
        <taxon>Lophotrochozoa</taxon>
        <taxon>Mollusca</taxon>
        <taxon>Gastropoda</taxon>
        <taxon>Caenogastropoda</taxon>
        <taxon>Sorbeoconcha</taxon>
        <taxon>Cerithioidea</taxon>
        <taxon>Batillariidae</taxon>
        <taxon>Batillaria</taxon>
    </lineage>
</organism>
<reference evidence="3 4" key="1">
    <citation type="journal article" date="2023" name="Sci. Data">
        <title>Genome assembly of the Korean intertidal mud-creeper Batillaria attramentaria.</title>
        <authorList>
            <person name="Patra A.K."/>
            <person name="Ho P.T."/>
            <person name="Jun S."/>
            <person name="Lee S.J."/>
            <person name="Kim Y."/>
            <person name="Won Y.J."/>
        </authorList>
    </citation>
    <scope>NUCLEOTIDE SEQUENCE [LARGE SCALE GENOMIC DNA]</scope>
    <source>
        <strain evidence="3">Wonlab-2016</strain>
    </source>
</reference>
<keyword evidence="1" id="KW-1133">Transmembrane helix</keyword>
<dbReference type="InterPro" id="IPR036869">
    <property type="entry name" value="J_dom_sf"/>
</dbReference>
<keyword evidence="4" id="KW-1185">Reference proteome</keyword>
<dbReference type="AlphaFoldDB" id="A0ABD0M246"/>
<keyword evidence="1" id="KW-0472">Membrane</keyword>
<dbReference type="PROSITE" id="PS50076">
    <property type="entry name" value="DNAJ_2"/>
    <property type="match status" value="1"/>
</dbReference>
<feature type="transmembrane region" description="Helical" evidence="1">
    <location>
        <begin position="212"/>
        <end position="232"/>
    </location>
</feature>
<dbReference type="EMBL" id="JACVVK020000010">
    <property type="protein sequence ID" value="KAK7505566.1"/>
    <property type="molecule type" value="Genomic_DNA"/>
</dbReference>
<evidence type="ECO:0000256" key="1">
    <source>
        <dbReference type="SAM" id="Phobius"/>
    </source>
</evidence>
<dbReference type="Proteomes" id="UP001519460">
    <property type="component" value="Unassembled WGS sequence"/>
</dbReference>
<evidence type="ECO:0000313" key="4">
    <source>
        <dbReference type="Proteomes" id="UP001519460"/>
    </source>
</evidence>
<feature type="domain" description="J" evidence="2">
    <location>
        <begin position="70"/>
        <end position="135"/>
    </location>
</feature>
<name>A0ABD0M246_9CAEN</name>
<proteinExistence type="predicted"/>
<dbReference type="Gene3D" id="1.10.287.110">
    <property type="entry name" value="DnaJ domain"/>
    <property type="match status" value="1"/>
</dbReference>
<dbReference type="PANTHER" id="PTHR44825:SF1">
    <property type="entry name" value="DNAJ HOMOLOG SUBFAMILY C MEMBER 4"/>
    <property type="match status" value="1"/>
</dbReference>
<dbReference type="PANTHER" id="PTHR44825">
    <property type="match status" value="1"/>
</dbReference>
<dbReference type="PRINTS" id="PR00625">
    <property type="entry name" value="JDOMAIN"/>
</dbReference>
<dbReference type="InterPro" id="IPR052763">
    <property type="entry name" value="DnaJ_C4"/>
</dbReference>
<sequence>MNPNLSVDCWSSRCFHVFWSLKDVTVRAWSSQPELGGGMLGPVLYHTLLSGRLGCKRCLVAAGIRYVSHSHYDTLGIEKSASQEEVRAAFLSLSKQLHPDVNSKDPKNHEKFVRLNEAYMVLSKPLTRREYDLNLATRLQQVRNARNASSSHVYGSSAWPGTGGNYEYGTDAEQQRFWDETIWSMRDQTKDKQYEGRPYYSVGNMERIANSYILFGCFALMAFGIVVHYFAIRKSRDMHRAVLDEKDKIYYSNLARARDHARAHGNALQLQILKSKVTKTPLEVDGVSEESMRDAFSGGKK</sequence>
<protein>
    <recommendedName>
        <fullName evidence="2">J domain-containing protein</fullName>
    </recommendedName>
</protein>
<keyword evidence="1" id="KW-0812">Transmembrane</keyword>
<comment type="caution">
    <text evidence="3">The sequence shown here is derived from an EMBL/GenBank/DDBJ whole genome shotgun (WGS) entry which is preliminary data.</text>
</comment>
<evidence type="ECO:0000313" key="3">
    <source>
        <dbReference type="EMBL" id="KAK7505566.1"/>
    </source>
</evidence>
<dbReference type="SUPFAM" id="SSF46565">
    <property type="entry name" value="Chaperone J-domain"/>
    <property type="match status" value="1"/>
</dbReference>
<accession>A0ABD0M246</accession>
<gene>
    <name evidence="3" type="ORF">BaRGS_00003311</name>
</gene>
<dbReference type="Pfam" id="PF00226">
    <property type="entry name" value="DnaJ"/>
    <property type="match status" value="1"/>
</dbReference>
<dbReference type="InterPro" id="IPR001623">
    <property type="entry name" value="DnaJ_domain"/>
</dbReference>
<evidence type="ECO:0000259" key="2">
    <source>
        <dbReference type="PROSITE" id="PS50076"/>
    </source>
</evidence>
<dbReference type="CDD" id="cd06257">
    <property type="entry name" value="DnaJ"/>
    <property type="match status" value="1"/>
</dbReference>